<reference evidence="9" key="1">
    <citation type="submission" date="2023-05" db="EMBL/GenBank/DDBJ databases">
        <authorList>
            <person name="Zhang X."/>
        </authorList>
    </citation>
    <scope>NUCLEOTIDE SEQUENCE</scope>
    <source>
        <strain evidence="9">YF14B1</strain>
    </source>
</reference>
<dbReference type="PROSITE" id="PS52016">
    <property type="entry name" value="TONB_DEPENDENT_REC_3"/>
    <property type="match status" value="1"/>
</dbReference>
<dbReference type="InterPro" id="IPR008969">
    <property type="entry name" value="CarboxyPept-like_regulatory"/>
</dbReference>
<dbReference type="AlphaFoldDB" id="A0AAE3QK46"/>
<dbReference type="Pfam" id="PF07715">
    <property type="entry name" value="Plug"/>
    <property type="match status" value="1"/>
</dbReference>
<sequence length="1013" mass="110694">MQYLYQFVKRPLQWLFLGLLVLPLSYTYGQVVIKGKVTDDANQPMAGVAVFEKGSTNGTSTSGSGDYAITVSGEKAVLVFSFIGYNPEEITVGNRTQINASLVPDIKSLSEVVVVGYGAQRRAEVTGSVASVKSTDITQTPVTNVAQGLQARVAGVQITQNSSAPGGNISVRVRGTNSINGTSEPLYVIDGIQISNGGGVNDVSPLSTISPNDIESVEVLKDASSTAIYGARGANGVVIITTKRGKAGATRFTYDGYYGIQNVTKKLDMLNAVEFAKLENEIYKTNVYDNPESLDKGVDWQDLIFRQAPIQSHQLSVNGGNEKTQFLLSANYFNQEGVVLNSSFDRYSLRLNLDHTLNDRFKVGTSIFGSYSVNNRIRTGESSIDNPVVTNSMVGAALGAPPTLQPYRPDGTLFPFADQFNGRYREVVNPLGFANILDRSGTIRTLVNLYAEAQIVKGLTYRATFNVDLSDGARDYYSPIFIVAERDRNATTGFGGKYAERSTTLLHESILTYSKTIAQHHSLKVTGVLASQSNNYTNSTAEAFGFPNDVTLNEALGFAPPANRNTNSFRNRERLDSYMARINYGFKSKYFLDLTARYDGASKFGENNKYGFFPGVSAGWRIGEEGFMKTIPFVSDLKLRASYGSTGNAGAIGPYGSLALFNQSSGYSYNNQPPSVGIAPVRIPNKNLRWERSIQADIGLDIGLFNNRLNLVVDYYNKRTKDLLFVKNLPLSSGYGTYTGNFAEIENKGIELAADARILDGELSWNVNANITFNRNKLISLVDNQQEFIVNNYSIIQVGQPLGIFRTFLFDGIYQTGETVLPGSDSRVGGVKVKDLNNDGQITGADQAITGSANPNFIFGFSTNLKYKNFTLDAFFSGVQGNQVFNLARYSFENPLGQRNLLAGTANRWSPENPSNEYTNGFQGGRIPISNRFMEDGSYIRCKNLTLGYNFSKIKGMSAARVYISANNLFTLTKYTGYDPEVNTFGNSNVQVGVDNGVYPLARSILGGVQLTF</sequence>
<protein>
    <submittedName>
        <fullName evidence="9">TonB-dependent receptor</fullName>
    </submittedName>
</protein>
<comment type="subcellular location">
    <subcellularLocation>
        <location evidence="1 7">Cell outer membrane</location>
        <topology evidence="1 7">Multi-pass membrane protein</topology>
    </subcellularLocation>
</comment>
<dbReference type="Pfam" id="PF13715">
    <property type="entry name" value="CarbopepD_reg_2"/>
    <property type="match status" value="1"/>
</dbReference>
<dbReference type="Gene3D" id="2.40.170.20">
    <property type="entry name" value="TonB-dependent receptor, beta-barrel domain"/>
    <property type="match status" value="1"/>
</dbReference>
<name>A0AAE3QK46_9BACT</name>
<evidence type="ECO:0000256" key="4">
    <source>
        <dbReference type="ARBA" id="ARBA00022692"/>
    </source>
</evidence>
<dbReference type="InterPro" id="IPR023996">
    <property type="entry name" value="TonB-dep_OMP_SusC/RagA"/>
</dbReference>
<evidence type="ECO:0000256" key="5">
    <source>
        <dbReference type="ARBA" id="ARBA00023136"/>
    </source>
</evidence>
<dbReference type="InterPro" id="IPR037066">
    <property type="entry name" value="Plug_dom_sf"/>
</dbReference>
<keyword evidence="6 7" id="KW-0998">Cell outer membrane</keyword>
<dbReference type="Gene3D" id="2.170.130.10">
    <property type="entry name" value="TonB-dependent receptor, plug domain"/>
    <property type="match status" value="1"/>
</dbReference>
<evidence type="ECO:0000313" key="9">
    <source>
        <dbReference type="EMBL" id="MDJ1480375.1"/>
    </source>
</evidence>
<proteinExistence type="inferred from homology"/>
<dbReference type="InterPro" id="IPR012910">
    <property type="entry name" value="Plug_dom"/>
</dbReference>
<feature type="domain" description="TonB-dependent receptor plug" evidence="8">
    <location>
        <begin position="123"/>
        <end position="237"/>
    </location>
</feature>
<dbReference type="SUPFAM" id="SSF56935">
    <property type="entry name" value="Porins"/>
    <property type="match status" value="1"/>
</dbReference>
<dbReference type="InterPro" id="IPR039426">
    <property type="entry name" value="TonB-dep_rcpt-like"/>
</dbReference>
<evidence type="ECO:0000259" key="8">
    <source>
        <dbReference type="Pfam" id="PF07715"/>
    </source>
</evidence>
<comment type="similarity">
    <text evidence="7">Belongs to the TonB-dependent receptor family.</text>
</comment>
<keyword evidence="3 7" id="KW-1134">Transmembrane beta strand</keyword>
<dbReference type="NCBIfam" id="TIGR04056">
    <property type="entry name" value="OMP_RagA_SusC"/>
    <property type="match status" value="1"/>
</dbReference>
<keyword evidence="5 7" id="KW-0472">Membrane</keyword>
<keyword evidence="9" id="KW-0675">Receptor</keyword>
<evidence type="ECO:0000256" key="7">
    <source>
        <dbReference type="PROSITE-ProRule" id="PRU01360"/>
    </source>
</evidence>
<keyword evidence="2 7" id="KW-0813">Transport</keyword>
<dbReference type="EMBL" id="JASJOS010000003">
    <property type="protein sequence ID" value="MDJ1480375.1"/>
    <property type="molecule type" value="Genomic_DNA"/>
</dbReference>
<dbReference type="FunFam" id="2.170.130.10:FF:000008">
    <property type="entry name" value="SusC/RagA family TonB-linked outer membrane protein"/>
    <property type="match status" value="1"/>
</dbReference>
<dbReference type="Proteomes" id="UP001241110">
    <property type="component" value="Unassembled WGS sequence"/>
</dbReference>
<dbReference type="InterPro" id="IPR036942">
    <property type="entry name" value="Beta-barrel_TonB_sf"/>
</dbReference>
<accession>A0AAE3QK46</accession>
<dbReference type="GO" id="GO:0009279">
    <property type="term" value="C:cell outer membrane"/>
    <property type="evidence" value="ECO:0007669"/>
    <property type="project" value="UniProtKB-SubCell"/>
</dbReference>
<evidence type="ECO:0000313" key="10">
    <source>
        <dbReference type="Proteomes" id="UP001241110"/>
    </source>
</evidence>
<evidence type="ECO:0000256" key="6">
    <source>
        <dbReference type="ARBA" id="ARBA00023237"/>
    </source>
</evidence>
<comment type="caution">
    <text evidence="9">The sequence shown here is derived from an EMBL/GenBank/DDBJ whole genome shotgun (WGS) entry which is preliminary data.</text>
</comment>
<organism evidence="9 10">
    <name type="scientific">Xanthocytophaga flava</name>
    <dbReference type="NCBI Taxonomy" id="3048013"/>
    <lineage>
        <taxon>Bacteria</taxon>
        <taxon>Pseudomonadati</taxon>
        <taxon>Bacteroidota</taxon>
        <taxon>Cytophagia</taxon>
        <taxon>Cytophagales</taxon>
        <taxon>Rhodocytophagaceae</taxon>
        <taxon>Xanthocytophaga</taxon>
    </lineage>
</organism>
<keyword evidence="4 7" id="KW-0812">Transmembrane</keyword>
<dbReference type="RefSeq" id="WP_313976995.1">
    <property type="nucleotide sequence ID" value="NZ_JASJOS010000003.1"/>
</dbReference>
<gene>
    <name evidence="9" type="ORF">QNI16_07760</name>
</gene>
<evidence type="ECO:0000256" key="3">
    <source>
        <dbReference type="ARBA" id="ARBA00022452"/>
    </source>
</evidence>
<evidence type="ECO:0000256" key="2">
    <source>
        <dbReference type="ARBA" id="ARBA00022448"/>
    </source>
</evidence>
<dbReference type="Gene3D" id="2.60.40.1120">
    <property type="entry name" value="Carboxypeptidase-like, regulatory domain"/>
    <property type="match status" value="1"/>
</dbReference>
<evidence type="ECO:0000256" key="1">
    <source>
        <dbReference type="ARBA" id="ARBA00004571"/>
    </source>
</evidence>
<dbReference type="NCBIfam" id="TIGR04057">
    <property type="entry name" value="SusC_RagA_signa"/>
    <property type="match status" value="1"/>
</dbReference>
<dbReference type="InterPro" id="IPR023997">
    <property type="entry name" value="TonB-dep_OMP_SusC/RagA_CS"/>
</dbReference>
<dbReference type="SUPFAM" id="SSF49464">
    <property type="entry name" value="Carboxypeptidase regulatory domain-like"/>
    <property type="match status" value="1"/>
</dbReference>